<evidence type="ECO:0000259" key="1">
    <source>
        <dbReference type="Pfam" id="PF13173"/>
    </source>
</evidence>
<dbReference type="HOGENOM" id="CLU_047370_0_0_10"/>
<dbReference type="InterPro" id="IPR027417">
    <property type="entry name" value="P-loop_NTPase"/>
</dbReference>
<sequence length="476" mass="54780">FYFDFAYVLGKSCIFAIQINDITIMIHRLLIEDLTEWGKRKNRKPLVLRGARQVGKTTLIDEFSKQYDCYIKLNLEQSSDAKAFGISDNVAEIFQYICLQKKIVADKSKRTLLFIDEIQNEPKAVGLLRYFYEEMPWLHIVAAGSRLQTLIKQRISFPVGRVEYMSLRPCSFLEFLNATANEPLAEMIRQLNVSPIYHDMLIALFNKYTLVGGMPEALVEYTTNEDVSRLSPIYRSLLNGYNEDVEKYAKNANQVNVIRHLLTHGWTEAGQTITFNRFGGSNYTSKEVHEALEVLQNAFLLSLDYPVTTVKAPAIPALTRQPKLIWLDSGIMNFSVDIQTEYLQNSSLLDVWKGHAAEQIVAQELRIVLDRNYRNEQYFWVRDRKGATAEVDFVWQHNATIVPIEVKSGTNAHLRSLHSFMDTTEATGIAVRIWSGKYSIDEVTTPNGKTFRLINLPFYYIGMLDRILDKWLINGW</sequence>
<dbReference type="SUPFAM" id="SSF52540">
    <property type="entry name" value="P-loop containing nucleoside triphosphate hydrolases"/>
    <property type="match status" value="1"/>
</dbReference>
<evidence type="ECO:0000313" key="3">
    <source>
        <dbReference type="EMBL" id="EHJ40301.1"/>
    </source>
</evidence>
<feature type="domain" description="AAA" evidence="1">
    <location>
        <begin position="42"/>
        <end position="176"/>
    </location>
</feature>
<dbReference type="Proteomes" id="UP000004407">
    <property type="component" value="Unassembled WGS sequence"/>
</dbReference>
<dbReference type="Pfam" id="PF13635">
    <property type="entry name" value="DUF4143"/>
    <property type="match status" value="1"/>
</dbReference>
<comment type="caution">
    <text evidence="3">The sequence shown here is derived from an EMBL/GenBank/DDBJ whole genome shotgun (WGS) entry which is preliminary data.</text>
</comment>
<dbReference type="AlphaFoldDB" id="G6AXK7"/>
<proteinExistence type="predicted"/>
<dbReference type="PATRIC" id="fig|1002367.3.peg.1088"/>
<gene>
    <name evidence="3" type="ORF">HMPREF0673_01363</name>
</gene>
<feature type="non-terminal residue" evidence="3">
    <location>
        <position position="1"/>
    </location>
</feature>
<name>G6AXK7_9BACT</name>
<accession>G6AXK7</accession>
<dbReference type="Gene3D" id="3.40.50.300">
    <property type="entry name" value="P-loop containing nucleotide triphosphate hydrolases"/>
    <property type="match status" value="1"/>
</dbReference>
<evidence type="ECO:0000313" key="4">
    <source>
        <dbReference type="Proteomes" id="UP000004407"/>
    </source>
</evidence>
<dbReference type="PANTHER" id="PTHR33295">
    <property type="entry name" value="ATPASE"/>
    <property type="match status" value="1"/>
</dbReference>
<organism evidence="3 4">
    <name type="scientific">Leyella stercorea DSM 18206</name>
    <dbReference type="NCBI Taxonomy" id="1002367"/>
    <lineage>
        <taxon>Bacteria</taxon>
        <taxon>Pseudomonadati</taxon>
        <taxon>Bacteroidota</taxon>
        <taxon>Bacteroidia</taxon>
        <taxon>Bacteroidales</taxon>
        <taxon>Prevotellaceae</taxon>
        <taxon>Leyella</taxon>
    </lineage>
</organism>
<dbReference type="InterPro" id="IPR025420">
    <property type="entry name" value="DUF4143"/>
</dbReference>
<dbReference type="PANTHER" id="PTHR33295:SF7">
    <property type="entry name" value="ATPASE"/>
    <property type="match status" value="1"/>
</dbReference>
<evidence type="ECO:0008006" key="5">
    <source>
        <dbReference type="Google" id="ProtNLM"/>
    </source>
</evidence>
<dbReference type="eggNOG" id="COG1373">
    <property type="taxonomic scope" value="Bacteria"/>
</dbReference>
<protein>
    <recommendedName>
        <fullName evidence="5">AAA+ ATPase domain-containing protein</fullName>
    </recommendedName>
</protein>
<dbReference type="Pfam" id="PF13173">
    <property type="entry name" value="AAA_14"/>
    <property type="match status" value="1"/>
</dbReference>
<dbReference type="InterPro" id="IPR041682">
    <property type="entry name" value="AAA_14"/>
</dbReference>
<evidence type="ECO:0000259" key="2">
    <source>
        <dbReference type="Pfam" id="PF13635"/>
    </source>
</evidence>
<dbReference type="EMBL" id="AFZZ01000120">
    <property type="protein sequence ID" value="EHJ40301.1"/>
    <property type="molecule type" value="Genomic_DNA"/>
</dbReference>
<reference evidence="3 4" key="1">
    <citation type="submission" date="2011-08" db="EMBL/GenBank/DDBJ databases">
        <authorList>
            <person name="Weinstock G."/>
            <person name="Sodergren E."/>
            <person name="Clifton S."/>
            <person name="Fulton L."/>
            <person name="Fulton B."/>
            <person name="Courtney L."/>
            <person name="Fronick C."/>
            <person name="Harrison M."/>
            <person name="Strong C."/>
            <person name="Farmer C."/>
            <person name="Delahaunty K."/>
            <person name="Markovic C."/>
            <person name="Hall O."/>
            <person name="Minx P."/>
            <person name="Tomlinson C."/>
            <person name="Mitreva M."/>
            <person name="Hou S."/>
            <person name="Chen J."/>
            <person name="Wollam A."/>
            <person name="Pepin K.H."/>
            <person name="Johnson M."/>
            <person name="Bhonagiri V."/>
            <person name="Zhang X."/>
            <person name="Suruliraj S."/>
            <person name="Warren W."/>
            <person name="Chinwalla A."/>
            <person name="Mardis E.R."/>
            <person name="Wilson R.K."/>
        </authorList>
    </citation>
    <scope>NUCLEOTIDE SEQUENCE [LARGE SCALE GENOMIC DNA]</scope>
    <source>
        <strain evidence="3 4">DSM 18206</strain>
    </source>
</reference>
<feature type="domain" description="DUF4143" evidence="2">
    <location>
        <begin position="243"/>
        <end position="409"/>
    </location>
</feature>